<evidence type="ECO:0000313" key="2">
    <source>
        <dbReference type="Proteomes" id="UP000244722"/>
    </source>
</evidence>
<reference evidence="1 2" key="1">
    <citation type="submission" date="2017-04" db="EMBL/GenBank/DDBJ databases">
        <title>Draft genome sequence of Tuber borchii Vittad., a whitish edible truffle.</title>
        <authorList>
            <consortium name="DOE Joint Genome Institute"/>
            <person name="Murat C."/>
            <person name="Kuo A."/>
            <person name="Barry K.W."/>
            <person name="Clum A."/>
            <person name="Dockter R.B."/>
            <person name="Fauchery L."/>
            <person name="Iotti M."/>
            <person name="Kohler A."/>
            <person name="Labutti K."/>
            <person name="Lindquist E.A."/>
            <person name="Lipzen A."/>
            <person name="Ohm R.A."/>
            <person name="Wang M."/>
            <person name="Grigoriev I.V."/>
            <person name="Zambonelli A."/>
            <person name="Martin F.M."/>
        </authorList>
    </citation>
    <scope>NUCLEOTIDE SEQUENCE [LARGE SCALE GENOMIC DNA]</scope>
    <source>
        <strain evidence="1 2">Tbo3840</strain>
    </source>
</reference>
<protein>
    <submittedName>
        <fullName evidence="1">Uncharacterized protein</fullName>
    </submittedName>
</protein>
<sequence length="149" mass="16623">MGAVFSTVRGPRRGRQIAVHTRPRNLRTAVFVEDGGPCKGIAGKNGTEYTTSDGKTRWRCSRCPPKGAAITFSDSSAKSMIEHLREVYKIGKDGPIALEHGKVLIEAAFGKTRSQVAFNSDLFRDLLLRWIVENHISFRQVEQASFRVF</sequence>
<dbReference type="AlphaFoldDB" id="A0A2T6ZKW5"/>
<name>A0A2T6ZKW5_TUBBO</name>
<gene>
    <name evidence="1" type="ORF">B9Z19DRAFT_1066869</name>
</gene>
<evidence type="ECO:0000313" key="1">
    <source>
        <dbReference type="EMBL" id="PUU76139.1"/>
    </source>
</evidence>
<dbReference type="Proteomes" id="UP000244722">
    <property type="component" value="Unassembled WGS sequence"/>
</dbReference>
<organism evidence="1 2">
    <name type="scientific">Tuber borchii</name>
    <name type="common">White truffle</name>
    <dbReference type="NCBI Taxonomy" id="42251"/>
    <lineage>
        <taxon>Eukaryota</taxon>
        <taxon>Fungi</taxon>
        <taxon>Dikarya</taxon>
        <taxon>Ascomycota</taxon>
        <taxon>Pezizomycotina</taxon>
        <taxon>Pezizomycetes</taxon>
        <taxon>Pezizales</taxon>
        <taxon>Tuberaceae</taxon>
        <taxon>Tuber</taxon>
    </lineage>
</organism>
<dbReference type="EMBL" id="NESQ01000200">
    <property type="protein sequence ID" value="PUU76139.1"/>
    <property type="molecule type" value="Genomic_DNA"/>
</dbReference>
<accession>A0A2T6ZKW5</accession>
<dbReference type="OrthoDB" id="5418659at2759"/>
<dbReference type="STRING" id="42251.A0A2T6ZKW5"/>
<keyword evidence="2" id="KW-1185">Reference proteome</keyword>
<proteinExistence type="predicted"/>
<comment type="caution">
    <text evidence="1">The sequence shown here is derived from an EMBL/GenBank/DDBJ whole genome shotgun (WGS) entry which is preliminary data.</text>
</comment>